<dbReference type="AlphaFoldDB" id="J9DPD4"/>
<sequence>QTRKRENLEVVDADRIAIYLELMDSYQQLGQLAEVDAVMREARKRWTDKTEQQQFVLMEANLKLQRKDINGALEKLSSVPTTDANYQIARIKMAEIYLNEKKDKRKFAMCFKYIYYFYFIN</sequence>
<dbReference type="GO" id="GO:0005929">
    <property type="term" value="C:cilium"/>
    <property type="evidence" value="ECO:0007669"/>
    <property type="project" value="GOC"/>
</dbReference>
<dbReference type="Proteomes" id="UP000004810">
    <property type="component" value="Unassembled WGS sequence"/>
</dbReference>
<name>J9DPD4_WUCBA</name>
<evidence type="ECO:0000313" key="1">
    <source>
        <dbReference type="EMBL" id="EJW71493.1"/>
    </source>
</evidence>
<dbReference type="EMBL" id="ADBV01018452">
    <property type="protein sequence ID" value="EJW71493.1"/>
    <property type="molecule type" value="Genomic_DNA"/>
</dbReference>
<gene>
    <name evidence="1" type="ORF">WUBG_17599</name>
</gene>
<comment type="caution">
    <text evidence="1">The sequence shown here is derived from an EMBL/GenBank/DDBJ whole genome shotgun (WGS) entry which is preliminary data.</text>
</comment>
<proteinExistence type="predicted"/>
<reference evidence="2" key="1">
    <citation type="submission" date="2012-08" db="EMBL/GenBank/DDBJ databases">
        <title>The Genome Sequence of Wuchereria bancrofti.</title>
        <authorList>
            <person name="Nutman T.B."/>
            <person name="Fink D.L."/>
            <person name="Russ C."/>
            <person name="Young S."/>
            <person name="Zeng Q."/>
            <person name="Koehrsen M."/>
            <person name="Alvarado L."/>
            <person name="Berlin A."/>
            <person name="Chapman S.B."/>
            <person name="Chen Z."/>
            <person name="Freedman E."/>
            <person name="Gellesch M."/>
            <person name="Goldberg J."/>
            <person name="Griggs A."/>
            <person name="Gujja S."/>
            <person name="Heilman E.R."/>
            <person name="Heiman D."/>
            <person name="Hepburn T."/>
            <person name="Howarth C."/>
            <person name="Jen D."/>
            <person name="Larson L."/>
            <person name="Lewis B."/>
            <person name="Mehta T."/>
            <person name="Park D."/>
            <person name="Pearson M."/>
            <person name="Roberts A."/>
            <person name="Saif S."/>
            <person name="Shea T."/>
            <person name="Shenoy N."/>
            <person name="Sisk P."/>
            <person name="Stolte C."/>
            <person name="Sykes S."/>
            <person name="Walk T."/>
            <person name="White J."/>
            <person name="Yandava C."/>
            <person name="Haas B."/>
            <person name="Henn M.R."/>
            <person name="Nusbaum C."/>
            <person name="Birren B."/>
        </authorList>
    </citation>
    <scope>NUCLEOTIDE SEQUENCE [LARGE SCALE GENOMIC DNA]</scope>
    <source>
        <strain evidence="2">NA</strain>
    </source>
</reference>
<dbReference type="Pfam" id="PF25058">
    <property type="entry name" value="ARM_TT21"/>
    <property type="match status" value="1"/>
</dbReference>
<evidence type="ECO:0000313" key="2">
    <source>
        <dbReference type="Proteomes" id="UP000004810"/>
    </source>
</evidence>
<dbReference type="GO" id="GO:0030991">
    <property type="term" value="C:intraciliary transport particle A"/>
    <property type="evidence" value="ECO:0007669"/>
    <property type="project" value="TreeGrafter"/>
</dbReference>
<dbReference type="PANTHER" id="PTHR14699">
    <property type="entry name" value="STI2 PROTEIN-RELATED"/>
    <property type="match status" value="1"/>
</dbReference>
<dbReference type="PANTHER" id="PTHR14699:SF0">
    <property type="entry name" value="TETRATRICOPEPTIDE REPEAT PROTEIN 21 HOMOLOG"/>
    <property type="match status" value="1"/>
</dbReference>
<protein>
    <submittedName>
        <fullName evidence="1">Uncharacterized protein</fullName>
    </submittedName>
</protein>
<feature type="non-terminal residue" evidence="1">
    <location>
        <position position="1"/>
    </location>
</feature>
<dbReference type="GO" id="GO:0035721">
    <property type="term" value="P:intraciliary retrograde transport"/>
    <property type="evidence" value="ECO:0007669"/>
    <property type="project" value="TreeGrafter"/>
</dbReference>
<dbReference type="GO" id="GO:0061512">
    <property type="term" value="P:protein localization to cilium"/>
    <property type="evidence" value="ECO:0007669"/>
    <property type="project" value="TreeGrafter"/>
</dbReference>
<organism evidence="1 2">
    <name type="scientific">Wuchereria bancrofti</name>
    <dbReference type="NCBI Taxonomy" id="6293"/>
    <lineage>
        <taxon>Eukaryota</taxon>
        <taxon>Metazoa</taxon>
        <taxon>Ecdysozoa</taxon>
        <taxon>Nematoda</taxon>
        <taxon>Chromadorea</taxon>
        <taxon>Rhabditida</taxon>
        <taxon>Spirurina</taxon>
        <taxon>Spiruromorpha</taxon>
        <taxon>Filarioidea</taxon>
        <taxon>Onchocercidae</taxon>
        <taxon>Wuchereria</taxon>
    </lineage>
</organism>
<dbReference type="InterPro" id="IPR040364">
    <property type="entry name" value="TTC21A/TTC21B"/>
</dbReference>
<accession>J9DPD4</accession>